<evidence type="ECO:0000313" key="3">
    <source>
        <dbReference type="Proteomes" id="UP000608522"/>
    </source>
</evidence>
<accession>A0ABQ3TPD5</accession>
<sequence length="162" mass="16491">MVGAARRTACVTATAGRGLWPEATGTGRCRRTRTDRAGGTERLAADGRSLPDPVAEPRAEPAVGLPQHAGAQGVELVGADRHHGFGTQARGVRLEQPRPADQLAAPESLDDGGVSPGHVLQSGPAAMPLVWVLSAPGGDRTAHVRIGGTVEPGGGDGLFLTC</sequence>
<reference evidence="3" key="1">
    <citation type="submission" date="2023-07" db="EMBL/GenBank/DDBJ databases">
        <title>Whole genome shotgun sequence of Streptomyces spororaveus NBRC 15456.</title>
        <authorList>
            <person name="Komaki H."/>
            <person name="Tamura T."/>
        </authorList>
    </citation>
    <scope>NUCLEOTIDE SEQUENCE [LARGE SCALE GENOMIC DNA]</scope>
    <source>
        <strain evidence="3">NBRC 15456</strain>
    </source>
</reference>
<dbReference type="EMBL" id="BNED01000005">
    <property type="protein sequence ID" value="GHI82265.1"/>
    <property type="molecule type" value="Genomic_DNA"/>
</dbReference>
<evidence type="ECO:0000313" key="2">
    <source>
        <dbReference type="EMBL" id="GHI82265.1"/>
    </source>
</evidence>
<keyword evidence="3" id="KW-1185">Reference proteome</keyword>
<comment type="caution">
    <text evidence="2">The sequence shown here is derived from an EMBL/GenBank/DDBJ whole genome shotgun (WGS) entry which is preliminary data.</text>
</comment>
<proteinExistence type="predicted"/>
<evidence type="ECO:0000256" key="1">
    <source>
        <dbReference type="SAM" id="MobiDB-lite"/>
    </source>
</evidence>
<protein>
    <submittedName>
        <fullName evidence="2">Uncharacterized protein</fullName>
    </submittedName>
</protein>
<gene>
    <name evidence="2" type="ORF">Sspor_78260</name>
</gene>
<name>A0ABQ3TPD5_9ACTN</name>
<feature type="compositionally biased region" description="Basic and acidic residues" evidence="1">
    <location>
        <begin position="32"/>
        <end position="45"/>
    </location>
</feature>
<feature type="region of interest" description="Disordered" evidence="1">
    <location>
        <begin position="24"/>
        <end position="111"/>
    </location>
</feature>
<dbReference type="Proteomes" id="UP000608522">
    <property type="component" value="Unassembled WGS sequence"/>
</dbReference>
<organism evidence="2 3">
    <name type="scientific">Streptomyces spororaveus</name>
    <dbReference type="NCBI Taxonomy" id="284039"/>
    <lineage>
        <taxon>Bacteria</taxon>
        <taxon>Bacillati</taxon>
        <taxon>Actinomycetota</taxon>
        <taxon>Actinomycetes</taxon>
        <taxon>Kitasatosporales</taxon>
        <taxon>Streptomycetaceae</taxon>
        <taxon>Streptomyces</taxon>
    </lineage>
</organism>